<keyword evidence="5" id="KW-0807">Transducer</keyword>
<evidence type="ECO:0000256" key="5">
    <source>
        <dbReference type="ARBA" id="ARBA00023224"/>
    </source>
</evidence>
<evidence type="ECO:0008006" key="9">
    <source>
        <dbReference type="Google" id="ProtNLM"/>
    </source>
</evidence>
<dbReference type="GO" id="GO:0005886">
    <property type="term" value="C:plasma membrane"/>
    <property type="evidence" value="ECO:0007669"/>
    <property type="project" value="TreeGrafter"/>
</dbReference>
<dbReference type="Proteomes" id="UP000503349">
    <property type="component" value="Chromosome 3"/>
</dbReference>
<protein>
    <recommendedName>
        <fullName evidence="9">G-protein coupled receptors family 1 profile domain-containing protein</fullName>
    </recommendedName>
</protein>
<feature type="transmembrane region" description="Helical" evidence="6">
    <location>
        <begin position="94"/>
        <end position="114"/>
    </location>
</feature>
<comment type="subcellular location">
    <subcellularLocation>
        <location evidence="1">Membrane</location>
        <topology evidence="1">Multi-pass membrane protein</topology>
    </subcellularLocation>
</comment>
<evidence type="ECO:0000313" key="8">
    <source>
        <dbReference type="Proteomes" id="UP000503349"/>
    </source>
</evidence>
<evidence type="ECO:0000256" key="4">
    <source>
        <dbReference type="ARBA" id="ARBA00023180"/>
    </source>
</evidence>
<dbReference type="GO" id="GO:0035025">
    <property type="term" value="P:positive regulation of Rho protein signal transduction"/>
    <property type="evidence" value="ECO:0007669"/>
    <property type="project" value="TreeGrafter"/>
</dbReference>
<dbReference type="AlphaFoldDB" id="A0A6G1PBF1"/>
<keyword evidence="4" id="KW-0325">Glycoprotein</keyword>
<keyword evidence="3" id="KW-0675">Receptor</keyword>
<keyword evidence="6" id="KW-0472">Membrane</keyword>
<feature type="transmembrane region" description="Helical" evidence="6">
    <location>
        <begin position="51"/>
        <end position="74"/>
    </location>
</feature>
<evidence type="ECO:0000256" key="2">
    <source>
        <dbReference type="ARBA" id="ARBA00023040"/>
    </source>
</evidence>
<feature type="transmembrane region" description="Helical" evidence="6">
    <location>
        <begin position="126"/>
        <end position="144"/>
    </location>
</feature>
<feature type="transmembrane region" description="Helical" evidence="6">
    <location>
        <begin position="14"/>
        <end position="39"/>
    </location>
</feature>
<evidence type="ECO:0000313" key="7">
    <source>
        <dbReference type="EMBL" id="KAF3687454.1"/>
    </source>
</evidence>
<dbReference type="PANTHER" id="PTHR24232">
    <property type="entry name" value="G-PROTEIN COUPLED RECEPTOR"/>
    <property type="match status" value="1"/>
</dbReference>
<evidence type="ECO:0000256" key="1">
    <source>
        <dbReference type="ARBA" id="ARBA00004141"/>
    </source>
</evidence>
<reference evidence="7 8" key="1">
    <citation type="submission" date="2019-02" db="EMBL/GenBank/DDBJ databases">
        <title>Opniocepnalus argus genome.</title>
        <authorList>
            <person name="Zhou C."/>
            <person name="Xiao S."/>
        </authorList>
    </citation>
    <scope>NUCLEOTIDE SEQUENCE [LARGE SCALE GENOMIC DNA]</scope>
    <source>
        <strain evidence="7">OARG1902GOOAL</strain>
        <tissue evidence="7">Muscle</tissue>
    </source>
</reference>
<keyword evidence="8" id="KW-1185">Reference proteome</keyword>
<keyword evidence="2" id="KW-0297">G-protein coupled receptor</keyword>
<reference evidence="8" key="2">
    <citation type="submission" date="2019-02" db="EMBL/GenBank/DDBJ databases">
        <title>Opniocepnalus argus Var Kimnra genome.</title>
        <authorList>
            <person name="Zhou C."/>
            <person name="Xiao S."/>
        </authorList>
    </citation>
    <scope>NUCLEOTIDE SEQUENCE [LARGE SCALE GENOMIC DNA]</scope>
</reference>
<keyword evidence="6" id="KW-1133">Transmembrane helix</keyword>
<feature type="transmembrane region" description="Helical" evidence="6">
    <location>
        <begin position="195"/>
        <end position="218"/>
    </location>
</feature>
<accession>A0A6G1PBF1</accession>
<dbReference type="PANTHER" id="PTHR24232:SF107">
    <property type="entry name" value="HYDROXYCARBOXYLIC ACID RECEPTOR 2-LIKE"/>
    <property type="match status" value="1"/>
</dbReference>
<organism evidence="7 8">
    <name type="scientific">Channa argus</name>
    <name type="common">Northern snakehead</name>
    <name type="synonym">Ophicephalus argus</name>
    <dbReference type="NCBI Taxonomy" id="215402"/>
    <lineage>
        <taxon>Eukaryota</taxon>
        <taxon>Metazoa</taxon>
        <taxon>Chordata</taxon>
        <taxon>Craniata</taxon>
        <taxon>Vertebrata</taxon>
        <taxon>Euteleostomi</taxon>
        <taxon>Actinopterygii</taxon>
        <taxon>Neopterygii</taxon>
        <taxon>Teleostei</taxon>
        <taxon>Neoteleostei</taxon>
        <taxon>Acanthomorphata</taxon>
        <taxon>Anabantaria</taxon>
        <taxon>Anabantiformes</taxon>
        <taxon>Channoidei</taxon>
        <taxon>Channidae</taxon>
        <taxon>Channa</taxon>
    </lineage>
</organism>
<dbReference type="Gene3D" id="1.20.1070.10">
    <property type="entry name" value="Rhodopsin 7-helix transmembrane proteins"/>
    <property type="match status" value="2"/>
</dbReference>
<keyword evidence="6" id="KW-0812">Transmembrane</keyword>
<feature type="transmembrane region" description="Helical" evidence="6">
    <location>
        <begin position="150"/>
        <end position="174"/>
    </location>
</feature>
<dbReference type="GO" id="GO:0007200">
    <property type="term" value="P:phospholipase C-activating G protein-coupled receptor signaling pathway"/>
    <property type="evidence" value="ECO:0007669"/>
    <property type="project" value="TreeGrafter"/>
</dbReference>
<dbReference type="SUPFAM" id="SSF81321">
    <property type="entry name" value="Family A G protein-coupled receptor-like"/>
    <property type="match status" value="1"/>
</dbReference>
<dbReference type="GO" id="GO:0004930">
    <property type="term" value="F:G protein-coupled receptor activity"/>
    <property type="evidence" value="ECO:0007669"/>
    <property type="project" value="UniProtKB-KW"/>
</dbReference>
<evidence type="ECO:0000256" key="3">
    <source>
        <dbReference type="ARBA" id="ARBA00023170"/>
    </source>
</evidence>
<proteinExistence type="predicted"/>
<evidence type="ECO:0000256" key="6">
    <source>
        <dbReference type="SAM" id="Phobius"/>
    </source>
</evidence>
<gene>
    <name evidence="7" type="ORF">EXN66_Car003126</name>
</gene>
<sequence>MNTSGASSLSDTKIFTIASTTVNLVLSLPINSYTVWLIATGAGGTLEAELLPLNLAVFEILFCLLSSFRFLTMIFTSVDFLSLFAKAFLWSGRPVLQCCICVEQFLAVVHPVLFLRYKPLRYKMTLSVLTWTVIIGLSLFYTLLSGINFLVYVGECVVLMLVMLFCYFSVLVALKRPGPGQGAKGRRNNVKGRAFLTILVITVSFLGTYFFWCVVILSSLSSWSSHYRKVLTRISTTVTFACGFIQPLLQLRKAGKLSCLKGN</sequence>
<name>A0A6G1PBF1_CHAAH</name>
<dbReference type="EMBL" id="CM015714">
    <property type="protein sequence ID" value="KAF3687454.1"/>
    <property type="molecule type" value="Genomic_DNA"/>
</dbReference>